<evidence type="ECO:0000256" key="6">
    <source>
        <dbReference type="PROSITE-ProRule" id="PRU00433"/>
    </source>
</evidence>
<keyword evidence="5 6" id="KW-0408">Iron</keyword>
<dbReference type="Proteomes" id="UP001143304">
    <property type="component" value="Unassembled WGS sequence"/>
</dbReference>
<keyword evidence="3 6" id="KW-0479">Metal-binding</keyword>
<keyword evidence="1" id="KW-0813">Transport</keyword>
<keyword evidence="9" id="KW-1185">Reference proteome</keyword>
<dbReference type="PROSITE" id="PS51007">
    <property type="entry name" value="CYTC"/>
    <property type="match status" value="1"/>
</dbReference>
<organism evidence="8 9">
    <name type="scientific">Candidatus Marimicrobium litorale</name>
    <dbReference type="NCBI Taxonomy" id="2518991"/>
    <lineage>
        <taxon>Bacteria</taxon>
        <taxon>Pseudomonadati</taxon>
        <taxon>Pseudomonadota</taxon>
        <taxon>Gammaproteobacteria</taxon>
        <taxon>Cellvibrionales</taxon>
        <taxon>Halieaceae</taxon>
        <taxon>Marimicrobium</taxon>
    </lineage>
</organism>
<sequence>MNANQYSREGVHACVGECYEAWKDETGGIVAVAQAKALAKAEASPEELGKAAYIGCIACHGANGEGGIGPALAGQPPEELVAKLVQYKNGETRGTQSALMWSQASALSSDDMNNIAAFVQSL</sequence>
<dbReference type="InterPro" id="IPR009056">
    <property type="entry name" value="Cyt_c-like_dom"/>
</dbReference>
<dbReference type="Pfam" id="PF00034">
    <property type="entry name" value="Cytochrom_C"/>
    <property type="match status" value="1"/>
</dbReference>
<evidence type="ECO:0000313" key="8">
    <source>
        <dbReference type="EMBL" id="MCX2977516.1"/>
    </source>
</evidence>
<dbReference type="Gene3D" id="1.10.760.10">
    <property type="entry name" value="Cytochrome c-like domain"/>
    <property type="match status" value="1"/>
</dbReference>
<protein>
    <submittedName>
        <fullName evidence="8">C-type cytochrome</fullName>
    </submittedName>
</protein>
<proteinExistence type="predicted"/>
<evidence type="ECO:0000256" key="4">
    <source>
        <dbReference type="ARBA" id="ARBA00022982"/>
    </source>
</evidence>
<evidence type="ECO:0000256" key="1">
    <source>
        <dbReference type="ARBA" id="ARBA00022448"/>
    </source>
</evidence>
<comment type="caution">
    <text evidence="8">The sequence shown here is derived from an EMBL/GenBank/DDBJ whole genome shotgun (WGS) entry which is preliminary data.</text>
</comment>
<dbReference type="InterPro" id="IPR036909">
    <property type="entry name" value="Cyt_c-like_dom_sf"/>
</dbReference>
<reference evidence="8" key="1">
    <citation type="submission" date="2019-02" db="EMBL/GenBank/DDBJ databases">
        <authorList>
            <person name="Li S.-H."/>
        </authorList>
    </citation>
    <scope>NUCLEOTIDE SEQUENCE</scope>
    <source>
        <strain evidence="8">IMCC11814</strain>
    </source>
</reference>
<evidence type="ECO:0000256" key="3">
    <source>
        <dbReference type="ARBA" id="ARBA00022723"/>
    </source>
</evidence>
<evidence type="ECO:0000313" key="9">
    <source>
        <dbReference type="Proteomes" id="UP001143304"/>
    </source>
</evidence>
<dbReference type="EMBL" id="SHNO01000001">
    <property type="protein sequence ID" value="MCX2977516.1"/>
    <property type="molecule type" value="Genomic_DNA"/>
</dbReference>
<keyword evidence="4" id="KW-0249">Electron transport</keyword>
<dbReference type="PANTHER" id="PTHR33751:SF9">
    <property type="entry name" value="CYTOCHROME C4"/>
    <property type="match status" value="1"/>
</dbReference>
<evidence type="ECO:0000259" key="7">
    <source>
        <dbReference type="PROSITE" id="PS51007"/>
    </source>
</evidence>
<gene>
    <name evidence="8" type="ORF">EYC82_09145</name>
</gene>
<feature type="domain" description="Cytochrome c" evidence="7">
    <location>
        <begin position="44"/>
        <end position="122"/>
    </location>
</feature>
<dbReference type="PANTHER" id="PTHR33751">
    <property type="entry name" value="CBB3-TYPE CYTOCHROME C OXIDASE SUBUNIT FIXP"/>
    <property type="match status" value="1"/>
</dbReference>
<name>A0ABT3T5F0_9GAMM</name>
<dbReference type="SUPFAM" id="SSF46626">
    <property type="entry name" value="Cytochrome c"/>
    <property type="match status" value="1"/>
</dbReference>
<evidence type="ECO:0000256" key="5">
    <source>
        <dbReference type="ARBA" id="ARBA00023004"/>
    </source>
</evidence>
<keyword evidence="2 6" id="KW-0349">Heme</keyword>
<accession>A0ABT3T5F0</accession>
<evidence type="ECO:0000256" key="2">
    <source>
        <dbReference type="ARBA" id="ARBA00022617"/>
    </source>
</evidence>
<dbReference type="InterPro" id="IPR050597">
    <property type="entry name" value="Cytochrome_c_Oxidase_Subunit"/>
</dbReference>